<name>A0A518N2X1_9GAMM</name>
<dbReference type="PANTHER" id="PTHR30441:SF9">
    <property type="entry name" value="ASMA FAMILY PROTEIN YHJG"/>
    <property type="match status" value="1"/>
</dbReference>
<dbReference type="KEGG" id="lug:FPZ22_04590"/>
<dbReference type="AlphaFoldDB" id="A0A518N2X1"/>
<evidence type="ECO:0000313" key="4">
    <source>
        <dbReference type="Proteomes" id="UP000316584"/>
    </source>
</evidence>
<organism evidence="3 4">
    <name type="scientific">Luteimonas granuli</name>
    <dbReference type="NCBI Taxonomy" id="1176533"/>
    <lineage>
        <taxon>Bacteria</taxon>
        <taxon>Pseudomonadati</taxon>
        <taxon>Pseudomonadota</taxon>
        <taxon>Gammaproteobacteria</taxon>
        <taxon>Lysobacterales</taxon>
        <taxon>Lysobacteraceae</taxon>
        <taxon>Luteimonas</taxon>
    </lineage>
</organism>
<keyword evidence="1" id="KW-0472">Membrane</keyword>
<evidence type="ECO:0000256" key="1">
    <source>
        <dbReference type="SAM" id="Phobius"/>
    </source>
</evidence>
<keyword evidence="1" id="KW-1133">Transmembrane helix</keyword>
<dbReference type="EMBL" id="CP042218">
    <property type="protein sequence ID" value="QDW66258.1"/>
    <property type="molecule type" value="Genomic_DNA"/>
</dbReference>
<dbReference type="GO" id="GO:0090313">
    <property type="term" value="P:regulation of protein targeting to membrane"/>
    <property type="evidence" value="ECO:0007669"/>
    <property type="project" value="TreeGrafter"/>
</dbReference>
<dbReference type="OrthoDB" id="5749006at2"/>
<gene>
    <name evidence="3" type="ORF">FPZ22_04590</name>
</gene>
<dbReference type="Pfam" id="PF05170">
    <property type="entry name" value="AsmA"/>
    <property type="match status" value="2"/>
</dbReference>
<feature type="domain" description="AsmA" evidence="2">
    <location>
        <begin position="30"/>
        <end position="174"/>
    </location>
</feature>
<reference evidence="3 4" key="1">
    <citation type="submission" date="2019-07" db="EMBL/GenBank/DDBJ databases">
        <title>Full genome sequence of Luteimonas sp. Gr-4.</title>
        <authorList>
            <person name="Im W.-T."/>
        </authorList>
    </citation>
    <scope>NUCLEOTIDE SEQUENCE [LARGE SCALE GENOMIC DNA]</scope>
    <source>
        <strain evidence="3 4">Gr-4</strain>
    </source>
</reference>
<evidence type="ECO:0000313" key="3">
    <source>
        <dbReference type="EMBL" id="QDW66258.1"/>
    </source>
</evidence>
<dbReference type="RefSeq" id="WP_144890832.1">
    <property type="nucleotide sequence ID" value="NZ_CP042218.1"/>
</dbReference>
<proteinExistence type="predicted"/>
<dbReference type="InterPro" id="IPR052894">
    <property type="entry name" value="AsmA-related"/>
</dbReference>
<dbReference type="Proteomes" id="UP000316584">
    <property type="component" value="Chromosome"/>
</dbReference>
<sequence length="653" mass="69916">MATEQPRRVGPWSSAALAAGRAHPWRTVLAAVAVAVLVLALLWDWNWFKGPVESLVSARTGRSFHIAGDLDVDLGRTTVVRAGGLALGNADWSAQPVMARAAMLELHVRLFPLLAGRVHLPELLLVRPDLLLEAGEDGDNWHFDGMAGEGDGPRIDRLRVEAGHLRFVDAAKGTDVDLALQSRDAGDGEGERPLTLRGDGHWRGEAFEVSGAVASPLELRDTDTPFAVDLRARAGSTRAHARGAITRLLGLSAFDIRMALSGTDLAHLYPLLGIALPHTPHYALDGRLVRDHAVWRYEGFSGKVGDSDLGGSARITTGGERLRFEGDLHSRLLDFDDLAGFVGAPPESDSGGSGDAVLEARAAKRAAEGRLLPDTPYDLAKLRTMDADVLWKATRIVAPGWPLDDMDMHVLLEDGLLRLEPLDFGVAGGRVRSTVRMDARQEAIRTDAAIRLRGLDLGQLFPDAGLTDDAIGRLGGDIDIRGTGNSIADMLATADGDAALGMGRGEISNLLLEFAGLDIYEALKFMLGHDRRVAIRCAFGDFAIEDGVMTTRALAFDTEDTIIVGEGTIDLGEERLDLLLKPRPKDRSILALRSPLVIDGSFRDPGFHPDMARLGLRGAIALTLASIAPPAALLATLELGPGEDSDCGGEYAR</sequence>
<keyword evidence="1" id="KW-0812">Transmembrane</keyword>
<dbReference type="InterPro" id="IPR007844">
    <property type="entry name" value="AsmA"/>
</dbReference>
<feature type="domain" description="AsmA" evidence="2">
    <location>
        <begin position="199"/>
        <end position="552"/>
    </location>
</feature>
<evidence type="ECO:0000259" key="2">
    <source>
        <dbReference type="Pfam" id="PF05170"/>
    </source>
</evidence>
<dbReference type="GO" id="GO:0005886">
    <property type="term" value="C:plasma membrane"/>
    <property type="evidence" value="ECO:0007669"/>
    <property type="project" value="TreeGrafter"/>
</dbReference>
<keyword evidence="4" id="KW-1185">Reference proteome</keyword>
<protein>
    <submittedName>
        <fullName evidence="3">AsmA family protein</fullName>
    </submittedName>
</protein>
<feature type="transmembrane region" description="Helical" evidence="1">
    <location>
        <begin position="28"/>
        <end position="48"/>
    </location>
</feature>
<accession>A0A518N2X1</accession>
<dbReference type="PANTHER" id="PTHR30441">
    <property type="entry name" value="DUF748 DOMAIN-CONTAINING PROTEIN"/>
    <property type="match status" value="1"/>
</dbReference>